<dbReference type="SUPFAM" id="SSF53613">
    <property type="entry name" value="Ribokinase-like"/>
    <property type="match status" value="1"/>
</dbReference>
<dbReference type="GO" id="GO:0046872">
    <property type="term" value="F:metal ion binding"/>
    <property type="evidence" value="ECO:0007669"/>
    <property type="project" value="UniProtKB-KW"/>
</dbReference>
<dbReference type="KEGG" id="mbas:ALGA_3097"/>
<evidence type="ECO:0008006" key="9">
    <source>
        <dbReference type="Google" id="ProtNLM"/>
    </source>
</evidence>
<reference evidence="8" key="2">
    <citation type="journal article" date="2020" name="Antonie Van Leeuwenhoek">
        <title>Labilibaculum antarcticum sp. nov., a novel facultative anaerobic, psychrotorelant bacterium isolated from marine sediment of Antarctica.</title>
        <authorList>
            <person name="Watanabe M."/>
            <person name="Kojima H."/>
            <person name="Fukui M."/>
        </authorList>
    </citation>
    <scope>NUCLEOTIDE SEQUENCE [LARGE SCALE GENOMIC DNA]</scope>
    <source>
        <strain evidence="8">SPP2</strain>
    </source>
</reference>
<keyword evidence="2" id="KW-0808">Transferase</keyword>
<dbReference type="InterPro" id="IPR007666">
    <property type="entry name" value="ADP_PFK/GK"/>
</dbReference>
<evidence type="ECO:0000313" key="7">
    <source>
        <dbReference type="EMBL" id="BAX81397.1"/>
    </source>
</evidence>
<evidence type="ECO:0000313" key="8">
    <source>
        <dbReference type="Proteomes" id="UP000218267"/>
    </source>
</evidence>
<evidence type="ECO:0000256" key="1">
    <source>
        <dbReference type="ARBA" id="ARBA00022490"/>
    </source>
</evidence>
<accession>A0A1Y1CLY8</accession>
<name>A0A1Y1CLY8_9BACT</name>
<keyword evidence="4" id="KW-0418">Kinase</keyword>
<organism evidence="7 8">
    <name type="scientific">Labilibaculum antarcticum</name>
    <dbReference type="NCBI Taxonomy" id="1717717"/>
    <lineage>
        <taxon>Bacteria</taxon>
        <taxon>Pseudomonadati</taxon>
        <taxon>Bacteroidota</taxon>
        <taxon>Bacteroidia</taxon>
        <taxon>Marinilabiliales</taxon>
        <taxon>Marinifilaceae</taxon>
        <taxon>Labilibaculum</taxon>
    </lineage>
</organism>
<keyword evidence="8" id="KW-1185">Reference proteome</keyword>
<proteinExistence type="predicted"/>
<reference evidence="7 8" key="1">
    <citation type="journal article" date="2018" name="Mar. Genomics">
        <title>Complete genome sequence of Marinifilaceae bacterium strain SPP2, isolated from the Antarctic marine sediment.</title>
        <authorList>
            <person name="Watanabe M."/>
            <person name="Kojima H."/>
            <person name="Fukui M."/>
        </authorList>
    </citation>
    <scope>NUCLEOTIDE SEQUENCE [LARGE SCALE GENOMIC DNA]</scope>
    <source>
        <strain evidence="7 8">SPP2</strain>
    </source>
</reference>
<dbReference type="InterPro" id="IPR029056">
    <property type="entry name" value="Ribokinase-like"/>
</dbReference>
<dbReference type="GO" id="GO:0016301">
    <property type="term" value="F:kinase activity"/>
    <property type="evidence" value="ECO:0007669"/>
    <property type="project" value="UniProtKB-KW"/>
</dbReference>
<evidence type="ECO:0000256" key="5">
    <source>
        <dbReference type="ARBA" id="ARBA00022842"/>
    </source>
</evidence>
<gene>
    <name evidence="7" type="ORF">ALGA_3097</name>
</gene>
<dbReference type="PANTHER" id="PTHR21208">
    <property type="entry name" value="ADP-DEPENDENT GLUCOKINASE"/>
    <property type="match status" value="1"/>
</dbReference>
<dbReference type="PANTHER" id="PTHR21208:SF1">
    <property type="entry name" value="ADP-DEPENDENT GLUCOKINASE"/>
    <property type="match status" value="1"/>
</dbReference>
<dbReference type="PROSITE" id="PS51255">
    <property type="entry name" value="ADPK"/>
    <property type="match status" value="1"/>
</dbReference>
<evidence type="ECO:0000256" key="4">
    <source>
        <dbReference type="ARBA" id="ARBA00022777"/>
    </source>
</evidence>
<evidence type="ECO:0000256" key="2">
    <source>
        <dbReference type="ARBA" id="ARBA00022679"/>
    </source>
</evidence>
<keyword evidence="1" id="KW-0963">Cytoplasm</keyword>
<dbReference type="EMBL" id="AP018042">
    <property type="protein sequence ID" value="BAX81397.1"/>
    <property type="molecule type" value="Genomic_DNA"/>
</dbReference>
<keyword evidence="6" id="KW-0324">Glycolysis</keyword>
<dbReference type="GO" id="GO:0016773">
    <property type="term" value="F:phosphotransferase activity, alcohol group as acceptor"/>
    <property type="evidence" value="ECO:0007669"/>
    <property type="project" value="InterPro"/>
</dbReference>
<protein>
    <recommendedName>
        <fullName evidence="9">ADP-dependent glucokinase</fullName>
    </recommendedName>
</protein>
<evidence type="ECO:0000256" key="6">
    <source>
        <dbReference type="ARBA" id="ARBA00023152"/>
    </source>
</evidence>
<dbReference type="Proteomes" id="UP000218267">
    <property type="component" value="Chromosome"/>
</dbReference>
<dbReference type="RefSeq" id="WP_096430760.1">
    <property type="nucleotide sequence ID" value="NZ_AP018042.1"/>
</dbReference>
<dbReference type="Pfam" id="PF04587">
    <property type="entry name" value="ADP_PFK_GK"/>
    <property type="match status" value="1"/>
</dbReference>
<keyword evidence="3" id="KW-0479">Metal-binding</keyword>
<dbReference type="Gene3D" id="3.40.1190.20">
    <property type="match status" value="1"/>
</dbReference>
<evidence type="ECO:0000256" key="3">
    <source>
        <dbReference type="ARBA" id="ARBA00022723"/>
    </source>
</evidence>
<dbReference type="Gene3D" id="3.30.1110.20">
    <property type="match status" value="1"/>
</dbReference>
<dbReference type="GO" id="GO:0006096">
    <property type="term" value="P:glycolytic process"/>
    <property type="evidence" value="ECO:0007669"/>
    <property type="project" value="UniProtKB-KW"/>
</dbReference>
<dbReference type="OrthoDB" id="2813007at2"/>
<sequence>MSSIELKAKWLENYKTAPAQLEKMGEINGLISAFNANVDAVIKVNGEGIQKLIAENNLNTDLIICEGETSIRSNEDAIRGFLNCFKNGIAEEWLIEDEEVFEWLNKNVGYDKMQMGGQGGIVANVMAVCGVNSVYVHCASAPKDQAKLFLDLPNLLTNDENGEIKQASKVNRSCDLALIHWIIEFDKGDSITLNGETFVCPKANRFIATYDPLNFKLHIDENFANKMSQNDINPEYIILSGYQMLHETLHDGTKGTERIDFSKAMIAKWRESCPESLLHLEVASTQDKVIRKYLIDSLVENVDSLGFNERELIDILEVIGEDELAQKCEENTNSSNLFEGMLKIYEYTKCSRMQLHMFGLYLTLQEKGFKVSATQNRDGMQLAATVAAAKAGTGAIDQKEVLLWAKGQTVSEVGLKELADLKNMVTNLLGENQLLETGIFSNEKFEIIAVPTILIDKPVTLVGMGDTISSVSLVGAR</sequence>
<keyword evidence="5" id="KW-0460">Magnesium</keyword>
<dbReference type="AlphaFoldDB" id="A0A1Y1CLY8"/>